<keyword evidence="6" id="KW-1185">Reference proteome</keyword>
<feature type="domain" description="Plastid lipid-associated protein/fibrillin conserved" evidence="4">
    <location>
        <begin position="992"/>
        <end position="1053"/>
    </location>
</feature>
<evidence type="ECO:0000313" key="5">
    <source>
        <dbReference type="EMBL" id="EJK47659.1"/>
    </source>
</evidence>
<dbReference type="Proteomes" id="UP000266841">
    <property type="component" value="Unassembled WGS sequence"/>
</dbReference>
<comment type="subcellular location">
    <subcellularLocation>
        <location evidence="1">Plastid</location>
    </subcellularLocation>
</comment>
<feature type="domain" description="Plastid lipid-associated protein/fibrillin conserved" evidence="4">
    <location>
        <begin position="1176"/>
        <end position="1217"/>
    </location>
</feature>
<proteinExistence type="predicted"/>
<evidence type="ECO:0000256" key="3">
    <source>
        <dbReference type="SAM" id="MobiDB-lite"/>
    </source>
</evidence>
<name>K0R6T9_THAOC</name>
<keyword evidence="2" id="KW-0934">Plastid</keyword>
<dbReference type="AlphaFoldDB" id="K0R6T9"/>
<dbReference type="InterPro" id="IPR027417">
    <property type="entry name" value="P-loop_NTPase"/>
</dbReference>
<evidence type="ECO:0000259" key="4">
    <source>
        <dbReference type="Pfam" id="PF04755"/>
    </source>
</evidence>
<feature type="region of interest" description="Disordered" evidence="3">
    <location>
        <begin position="964"/>
        <end position="989"/>
    </location>
</feature>
<gene>
    <name evidence="5" type="ORF">THAOC_33606</name>
</gene>
<feature type="region of interest" description="Disordered" evidence="3">
    <location>
        <begin position="66"/>
        <end position="89"/>
    </location>
</feature>
<sequence length="1224" mass="134004">MSSLDPKVQAQVIQLVKKHREGIQISSIPPAYEKEYGNKLQYEGKLKNCLLSIPGFVSKGEQRISWDPKRTPKQGTTKRKEEMRGTTQPPQIGTKIIKLVENEDGKIMLPQLRGKYESYYHRTLDGKAKEIIKMTEGLEIEVETQGKSLKEWVVLTNNVTKEVSSTPFKNNVTKEVVDSTPAKKNSTNSQGVSKKAPASSPGGNQQPGEAKCTGSELFNIIDKNGGSLPLAQVRAKYKQTYGKEMAHNGDSIKQLVEQIEGMEIREIFNDKYCRKEYVILMSDTRDMDGRKSKEINDQIPMSINVPDADARKVKKIKKKEKSVKIAVTDSSEGIVTFKQSVGGKSSPSNAELSAEVDLSMEMENMQLSDEGNNRPSSADTMASLLFLPKTAANGLQSSRGLSLFSRSSIDDHLEGALLGNLWPSEEGYAGDQVYLNTHEPFCFVTVGVQGAGKSHTTSCVLESCLVPFKPGNVVKLNAPMLSMVLHYDQNTSSICEAAGLLQVGGAVKSKMKHFGKNVSAAVTKDKAVILCSPSFYKQRKTFYGDYCTVKPLLFRWRSLTADHIKRIMRIESSDTVVPDFSDFLEQVREVCNSSNQKGPLDQRIALLESVIAESEANSALLEESIDLTECAEQGIHLIIADLTDPLLSKEEANGLFQVLTEQFRTLPTKGGKVLCLDEAHKYMDGVKADGLSSAIVNAARLMRHDGLRLLVSTQSPKALAPELLELVTVACLHHFHSPDWMSYLKSKLPLQESAFARILSLNSGEAVAFATSHNLPIGNAEGSHCLPMRIRPRITEDLGSSRKNAIATSVKSANEGLPFCLLDASYYRKSLNRSQTEVDSDLGRGILSNVAVLPKLVCDRAPGPLPALASPIGKIQEVSRNGTDIKATPFKKSALRRAAKQAEKAGGCGFARERPLPCNMTPSSIILTLALAVAALYCCGQVNSFPLSISTARANNGRGRLRQQRPLGESANGNAAPATAPSAKPIGQDGPKSHLLNLLAGVPKNKSTPRDLTNQILETVKRLESEFPTPESDVLPLIAGNWELIWTAQDSLSLSERRLDNLFGFINPLENQSYSNNPGRSNPILPRQIQAGLEETGVLSERGDNSAVSTQAIDLKRGRIRNVVTFEVNNPTPILRSRDDRKTKGFVTVDVLGSPNPSDGRRIDVKFDSCRVNVLDSPVDLKFPLGIIGPTGWLRTLYVDDNMRITRGHKGSVFILSRTTRTSK</sequence>
<dbReference type="InterPro" id="IPR039633">
    <property type="entry name" value="PAP"/>
</dbReference>
<evidence type="ECO:0000256" key="1">
    <source>
        <dbReference type="ARBA" id="ARBA00004474"/>
    </source>
</evidence>
<accession>K0R6T9</accession>
<dbReference type="Pfam" id="PF04755">
    <property type="entry name" value="PAP_fibrillin"/>
    <property type="match status" value="2"/>
</dbReference>
<dbReference type="OrthoDB" id="201321at2759"/>
<dbReference type="PANTHER" id="PTHR31906">
    <property type="entry name" value="PLASTID-LIPID-ASSOCIATED PROTEIN 4, CHLOROPLASTIC-RELATED"/>
    <property type="match status" value="1"/>
</dbReference>
<feature type="compositionally biased region" description="Polar residues" evidence="3">
    <location>
        <begin position="182"/>
        <end position="192"/>
    </location>
</feature>
<evidence type="ECO:0000256" key="2">
    <source>
        <dbReference type="ARBA" id="ARBA00022640"/>
    </source>
</evidence>
<evidence type="ECO:0000313" key="6">
    <source>
        <dbReference type="Proteomes" id="UP000266841"/>
    </source>
</evidence>
<dbReference type="EMBL" id="AGNL01046750">
    <property type="protein sequence ID" value="EJK47659.1"/>
    <property type="molecule type" value="Genomic_DNA"/>
</dbReference>
<dbReference type="GO" id="GO:0009536">
    <property type="term" value="C:plastid"/>
    <property type="evidence" value="ECO:0007669"/>
    <property type="project" value="UniProtKB-SubCell"/>
</dbReference>
<protein>
    <recommendedName>
        <fullName evidence="4">Plastid lipid-associated protein/fibrillin conserved domain-containing protein</fullName>
    </recommendedName>
</protein>
<organism evidence="5 6">
    <name type="scientific">Thalassiosira oceanica</name>
    <name type="common">Marine diatom</name>
    <dbReference type="NCBI Taxonomy" id="159749"/>
    <lineage>
        <taxon>Eukaryota</taxon>
        <taxon>Sar</taxon>
        <taxon>Stramenopiles</taxon>
        <taxon>Ochrophyta</taxon>
        <taxon>Bacillariophyta</taxon>
        <taxon>Coscinodiscophyceae</taxon>
        <taxon>Thalassiosirophycidae</taxon>
        <taxon>Thalassiosirales</taxon>
        <taxon>Thalassiosiraceae</taxon>
        <taxon>Thalassiosira</taxon>
    </lineage>
</organism>
<dbReference type="eggNOG" id="ENOG502RVEV">
    <property type="taxonomic scope" value="Eukaryota"/>
</dbReference>
<comment type="caution">
    <text evidence="5">The sequence shown here is derived from an EMBL/GenBank/DDBJ whole genome shotgun (WGS) entry which is preliminary data.</text>
</comment>
<dbReference type="SUPFAM" id="SSF52540">
    <property type="entry name" value="P-loop containing nucleoside triphosphate hydrolases"/>
    <property type="match status" value="1"/>
</dbReference>
<dbReference type="Gene3D" id="3.40.50.300">
    <property type="entry name" value="P-loop containing nucleotide triphosphate hydrolases"/>
    <property type="match status" value="1"/>
</dbReference>
<feature type="region of interest" description="Disordered" evidence="3">
    <location>
        <begin position="174"/>
        <end position="211"/>
    </location>
</feature>
<dbReference type="InterPro" id="IPR006843">
    <property type="entry name" value="PAP/fibrillin_dom"/>
</dbReference>
<reference evidence="5 6" key="1">
    <citation type="journal article" date="2012" name="Genome Biol.">
        <title>Genome and low-iron response of an oceanic diatom adapted to chronic iron limitation.</title>
        <authorList>
            <person name="Lommer M."/>
            <person name="Specht M."/>
            <person name="Roy A.S."/>
            <person name="Kraemer L."/>
            <person name="Andreson R."/>
            <person name="Gutowska M.A."/>
            <person name="Wolf J."/>
            <person name="Bergner S.V."/>
            <person name="Schilhabel M.B."/>
            <person name="Klostermeier U.C."/>
            <person name="Beiko R.G."/>
            <person name="Rosenstiel P."/>
            <person name="Hippler M."/>
            <person name="Laroche J."/>
        </authorList>
    </citation>
    <scope>NUCLEOTIDE SEQUENCE [LARGE SCALE GENOMIC DNA]</scope>
    <source>
        <strain evidence="5 6">CCMP1005</strain>
    </source>
</reference>